<feature type="region of interest" description="Disordered" evidence="3">
    <location>
        <begin position="1083"/>
        <end position="1111"/>
    </location>
</feature>
<keyword evidence="1 2" id="KW-0175">Coiled coil</keyword>
<dbReference type="OrthoDB" id="1717591at2759"/>
<dbReference type="Gramene" id="KZM88883">
    <property type="protein sequence ID" value="KZM88883"/>
    <property type="gene ID" value="DCAR_025958"/>
</dbReference>
<dbReference type="InterPro" id="IPR036869">
    <property type="entry name" value="J_dom_sf"/>
</dbReference>
<feature type="region of interest" description="Disordered" evidence="3">
    <location>
        <begin position="757"/>
        <end position="799"/>
    </location>
</feature>
<dbReference type="Gene3D" id="1.10.287.110">
    <property type="entry name" value="DnaJ domain"/>
    <property type="match status" value="1"/>
</dbReference>
<feature type="coiled-coil region" evidence="2">
    <location>
        <begin position="1126"/>
        <end position="1193"/>
    </location>
</feature>
<dbReference type="GO" id="GO:0030276">
    <property type="term" value="F:clathrin binding"/>
    <property type="evidence" value="ECO:0007669"/>
    <property type="project" value="TreeGrafter"/>
</dbReference>
<feature type="compositionally biased region" description="Basic and acidic residues" evidence="3">
    <location>
        <begin position="790"/>
        <end position="799"/>
    </location>
</feature>
<dbReference type="PANTHER" id="PTHR23172">
    <property type="entry name" value="AUXILIN/CYCLIN G-ASSOCIATED KINASE-RELATED"/>
    <property type="match status" value="1"/>
</dbReference>
<keyword evidence="5" id="KW-1185">Reference proteome</keyword>
<accession>A0A161X8K1</accession>
<organism evidence="4 5">
    <name type="scientific">Daucus carota subsp. sativus</name>
    <name type="common">Carrot</name>
    <dbReference type="NCBI Taxonomy" id="79200"/>
    <lineage>
        <taxon>Eukaryota</taxon>
        <taxon>Viridiplantae</taxon>
        <taxon>Streptophyta</taxon>
        <taxon>Embryophyta</taxon>
        <taxon>Tracheophyta</taxon>
        <taxon>Spermatophyta</taxon>
        <taxon>Magnoliopsida</taxon>
        <taxon>eudicotyledons</taxon>
        <taxon>Gunneridae</taxon>
        <taxon>Pentapetalae</taxon>
        <taxon>asterids</taxon>
        <taxon>campanulids</taxon>
        <taxon>Apiales</taxon>
        <taxon>Apiaceae</taxon>
        <taxon>Apioideae</taxon>
        <taxon>Scandiceae</taxon>
        <taxon>Daucinae</taxon>
        <taxon>Daucus</taxon>
        <taxon>Daucus sect. Daucus</taxon>
    </lineage>
</organism>
<evidence type="ECO:0000313" key="4">
    <source>
        <dbReference type="EMBL" id="WOH10350.1"/>
    </source>
</evidence>
<dbReference type="PANTHER" id="PTHR23172:SF87">
    <property type="entry name" value="CHAPERONE DNAJ-DOMAIN SUPERFAMILY PROTEIN"/>
    <property type="match status" value="1"/>
</dbReference>
<evidence type="ECO:0000256" key="1">
    <source>
        <dbReference type="ARBA" id="ARBA00023054"/>
    </source>
</evidence>
<feature type="compositionally biased region" description="Basic and acidic residues" evidence="3">
    <location>
        <begin position="765"/>
        <end position="783"/>
    </location>
</feature>
<feature type="region of interest" description="Disordered" evidence="3">
    <location>
        <begin position="114"/>
        <end position="153"/>
    </location>
</feature>
<feature type="region of interest" description="Disordered" evidence="3">
    <location>
        <begin position="1226"/>
        <end position="1250"/>
    </location>
</feature>
<feature type="compositionally biased region" description="Basic and acidic residues" evidence="3">
    <location>
        <begin position="1056"/>
        <end position="1068"/>
    </location>
</feature>
<feature type="compositionally biased region" description="Polar residues" evidence="3">
    <location>
        <begin position="140"/>
        <end position="151"/>
    </location>
</feature>
<dbReference type="FunFam" id="1.10.287.110:FF:000009">
    <property type="entry name" value="Auxilin-related protein 1"/>
    <property type="match status" value="1"/>
</dbReference>
<feature type="region of interest" description="Disordered" evidence="3">
    <location>
        <begin position="276"/>
        <end position="295"/>
    </location>
</feature>
<feature type="compositionally biased region" description="Pro residues" evidence="3">
    <location>
        <begin position="281"/>
        <end position="291"/>
    </location>
</feature>
<evidence type="ECO:0000256" key="2">
    <source>
        <dbReference type="SAM" id="Coils"/>
    </source>
</evidence>
<feature type="coiled-coil region" evidence="2">
    <location>
        <begin position="1252"/>
        <end position="1291"/>
    </location>
</feature>
<dbReference type="OMA" id="DSGWHPI"/>
<dbReference type="PROSITE" id="PS50076">
    <property type="entry name" value="DNAJ_2"/>
    <property type="match status" value="1"/>
</dbReference>
<protein>
    <submittedName>
        <fullName evidence="4">Uncharacterized protein</fullName>
    </submittedName>
</protein>
<dbReference type="GO" id="GO:0031982">
    <property type="term" value="C:vesicle"/>
    <property type="evidence" value="ECO:0007669"/>
    <property type="project" value="TreeGrafter"/>
</dbReference>
<feature type="compositionally biased region" description="Polar residues" evidence="3">
    <location>
        <begin position="114"/>
        <end position="129"/>
    </location>
</feature>
<dbReference type="SUPFAM" id="SSF46565">
    <property type="entry name" value="Chaperone J-domain"/>
    <property type="match status" value="1"/>
</dbReference>
<feature type="coiled-coil region" evidence="2">
    <location>
        <begin position="340"/>
        <end position="371"/>
    </location>
</feature>
<dbReference type="KEGG" id="dcr:108195963"/>
<sequence length="1391" mass="157177">METISPPLHKKSYRSGNVAAGKTPYDDVFAARPKVKVPTLSPRDEDYSEIFEVFHASRGSSIPVLDLPAVGEDEDPDVYFDVRSSGFDYSEVFGSSNGFDFALYEQLFQQSKADNDSSNEVWTPAQSESLSDESDPSGCSEKNQSLSSGDIHQSYDDTKQFNISYHKANPKGKDNILDAMTHVTQLDAIPGYSFIISDTSPSKHVEVESLPVQIERNTDCGGAVTEGKRLRKTVSQPPISDIGLQGCKTEASVLAHNDKSRSPGKAFISVSDVNLRTRPSHLPPPSRPPPLFADRAENSSRLNSKFKASKSYVFERTNAGDSQPYFDVEIDASSSAAASAAAVKDAVERAQEQLSNAKEMMERKKDGLENRTKSHFKKDIGQRGEKNIKFDMLKSSKGDIFSPKYAREGSEIKTFAEENEKKARNMIHVASSATEGKEDIHSKQGKEHMQSQVPHETEGTVAWREATQLYEVVEEKKISEACRSADHSTSSDSGVGETGIATAVELQECQMQTKATSADHECQGNVEKFEVFKGGHEQVKIKAAQGSIWQEEHQEKSKLAQMGDECQHMDKETRGALQPGETNDKANAVDKYENDDIGTQDQLEENEVIFIQKIVGANESYEKVIEIMEAPERKGSGMERTASFDSIENTIKFSADVKQERGKFNEATRQSAKDKLEKEVFENHGNESKHVKTYEMGQNKEKQDEVAECKGKTNQLEEVFEQEESNNRLGVDLKWQECKKEQNFVSEAEKIEKGSKITIEQWQNTEREEKASEEAASEERPNDLSEQDETEKRLKEAWEKKEKWKRSREARESEKRVELLFKEDEIMDRSSEANVWIKEGKGEGFIEHDIVQEQLMRVVSDGILNLNQGNYTTMEEPKIFDGGSGHIHEPSVPVENESLEMEHKTHEREVEVNNEPQEANVNSNLDQNGLQYEGINDKNKDEPLCQIGITDMYNEDGIDQTTGIHIKKTSGTNEMASDIENANISTHTRREARRNFKGIQPDQHAFNQAENEDKFTAPRVVKKSVENERKPGNVLPAKKFTSQNPEVEETNFQKKTRLEEREKERLEKERDLENDFLRKLEEEKEREREREKDRMGVDTATREARERAFADTRERAERAAVERATAEVRQRALAEARERLEKASAEARERLIADKASDARLKAERAAVERATAEARERAIEKAKAEKASYESRDRVERPVTDKFSAYSRNGGFRQCSSSNDLQNLQHQGMGPSRDLKHSHSSVSGGLEGESAQRCKARLERYQRTAERAAKALAEKNMRDLIAHREQIERSRLAESLDADVKRWSSGKEGNLRALLSTLQYILGPNSGWQPIPLTDVITAAAVKKAYRKATLCVHPDKLQQRGASIHQKYICEKVFDLLKEAWNKFNSEER</sequence>
<dbReference type="GO" id="GO:0072318">
    <property type="term" value="P:clathrin coat disassembly"/>
    <property type="evidence" value="ECO:0007669"/>
    <property type="project" value="TreeGrafter"/>
</dbReference>
<feature type="region of interest" description="Disordered" evidence="3">
    <location>
        <begin position="1"/>
        <end position="20"/>
    </location>
</feature>
<dbReference type="GO" id="GO:0072583">
    <property type="term" value="P:clathrin-dependent endocytosis"/>
    <property type="evidence" value="ECO:0007669"/>
    <property type="project" value="TreeGrafter"/>
</dbReference>
<gene>
    <name evidence="4" type="ORF">DCAR_0729817</name>
</gene>
<dbReference type="InterPro" id="IPR001623">
    <property type="entry name" value="DnaJ_domain"/>
</dbReference>
<evidence type="ECO:0000256" key="3">
    <source>
        <dbReference type="SAM" id="MobiDB-lite"/>
    </source>
</evidence>
<name>A0A161X8K1_DAUCS</name>
<proteinExistence type="predicted"/>
<dbReference type="Proteomes" id="UP000077755">
    <property type="component" value="Chromosome 7"/>
</dbReference>
<feature type="region of interest" description="Disordered" evidence="3">
    <location>
        <begin position="682"/>
        <end position="705"/>
    </location>
</feature>
<feature type="region of interest" description="Disordered" evidence="3">
    <location>
        <begin position="1023"/>
        <end position="1068"/>
    </location>
</feature>
<reference evidence="4" key="2">
    <citation type="submission" date="2022-03" db="EMBL/GenBank/DDBJ databases">
        <title>Draft title - Genomic analysis of global carrot germplasm unveils the trajectory of domestication and the origin of high carotenoid orange carrot.</title>
        <authorList>
            <person name="Iorizzo M."/>
            <person name="Ellison S."/>
            <person name="Senalik D."/>
            <person name="Macko-Podgorni A."/>
            <person name="Grzebelus D."/>
            <person name="Bostan H."/>
            <person name="Rolling W."/>
            <person name="Curaba J."/>
            <person name="Simon P."/>
        </authorList>
    </citation>
    <scope>NUCLEOTIDE SEQUENCE</scope>
    <source>
        <tissue evidence="4">Leaf</tissue>
    </source>
</reference>
<reference evidence="4" key="1">
    <citation type="journal article" date="2016" name="Nat. Genet.">
        <title>A high-quality carrot genome assembly provides new insights into carotenoid accumulation and asterid genome evolution.</title>
        <authorList>
            <person name="Iorizzo M."/>
            <person name="Ellison S."/>
            <person name="Senalik D."/>
            <person name="Zeng P."/>
            <person name="Satapoomin P."/>
            <person name="Huang J."/>
            <person name="Bowman M."/>
            <person name="Iovene M."/>
            <person name="Sanseverino W."/>
            <person name="Cavagnaro P."/>
            <person name="Yildiz M."/>
            <person name="Macko-Podgorni A."/>
            <person name="Moranska E."/>
            <person name="Grzebelus E."/>
            <person name="Grzebelus D."/>
            <person name="Ashrafi H."/>
            <person name="Zheng Z."/>
            <person name="Cheng S."/>
            <person name="Spooner D."/>
            <person name="Van Deynze A."/>
            <person name="Simon P."/>
        </authorList>
    </citation>
    <scope>NUCLEOTIDE SEQUENCE</scope>
    <source>
        <tissue evidence="4">Leaf</tissue>
    </source>
</reference>
<dbReference type="GO" id="GO:0005737">
    <property type="term" value="C:cytoplasm"/>
    <property type="evidence" value="ECO:0007669"/>
    <property type="project" value="TreeGrafter"/>
</dbReference>
<evidence type="ECO:0000313" key="5">
    <source>
        <dbReference type="Proteomes" id="UP000077755"/>
    </source>
</evidence>
<dbReference type="EMBL" id="CP093349">
    <property type="protein sequence ID" value="WOH10350.1"/>
    <property type="molecule type" value="Genomic_DNA"/>
</dbReference>